<name>A0A2H3BPJ2_9AGAR</name>
<proteinExistence type="predicted"/>
<organism evidence="1 2">
    <name type="scientific">Armillaria solidipes</name>
    <dbReference type="NCBI Taxonomy" id="1076256"/>
    <lineage>
        <taxon>Eukaryota</taxon>
        <taxon>Fungi</taxon>
        <taxon>Dikarya</taxon>
        <taxon>Basidiomycota</taxon>
        <taxon>Agaricomycotina</taxon>
        <taxon>Agaricomycetes</taxon>
        <taxon>Agaricomycetidae</taxon>
        <taxon>Agaricales</taxon>
        <taxon>Marasmiineae</taxon>
        <taxon>Physalacriaceae</taxon>
        <taxon>Armillaria</taxon>
    </lineage>
</organism>
<dbReference type="Proteomes" id="UP000218334">
    <property type="component" value="Unassembled WGS sequence"/>
</dbReference>
<dbReference type="STRING" id="1076256.A0A2H3BPJ2"/>
<dbReference type="AlphaFoldDB" id="A0A2H3BPJ2"/>
<gene>
    <name evidence="1" type="ORF">ARMSODRAFT_1020005</name>
</gene>
<sequence>MGTKILSAGHYKTVVSSLSYFITFNFYLQASDPLISYSPTPSPMPSSTSLLFFSALFLTTATASPLSAQGTCSPNFEGASLTVSSYSGAANGVLSWSANPIAGTPIVASTSPSKFFFQQNGDTDVTYTIKTAADNNFAVELNDYVLVMNGVDWSGSNVNQKWIVECTTCAMNISQQKGIVASGCAIFPDNTDHIGYSVREGGPGGQLTLAVYNQQFDFSV</sequence>
<dbReference type="EMBL" id="KZ293434">
    <property type="protein sequence ID" value="PBK67958.1"/>
    <property type="molecule type" value="Genomic_DNA"/>
</dbReference>
<keyword evidence="2" id="KW-1185">Reference proteome</keyword>
<reference evidence="2" key="1">
    <citation type="journal article" date="2017" name="Nat. Ecol. Evol.">
        <title>Genome expansion and lineage-specific genetic innovations in the forest pathogenic fungi Armillaria.</title>
        <authorList>
            <person name="Sipos G."/>
            <person name="Prasanna A.N."/>
            <person name="Walter M.C."/>
            <person name="O'Connor E."/>
            <person name="Balint B."/>
            <person name="Krizsan K."/>
            <person name="Kiss B."/>
            <person name="Hess J."/>
            <person name="Varga T."/>
            <person name="Slot J."/>
            <person name="Riley R."/>
            <person name="Boka B."/>
            <person name="Rigling D."/>
            <person name="Barry K."/>
            <person name="Lee J."/>
            <person name="Mihaltcheva S."/>
            <person name="LaButti K."/>
            <person name="Lipzen A."/>
            <person name="Waldron R."/>
            <person name="Moloney N.M."/>
            <person name="Sperisen C."/>
            <person name="Kredics L."/>
            <person name="Vagvoelgyi C."/>
            <person name="Patrignani A."/>
            <person name="Fitzpatrick D."/>
            <person name="Nagy I."/>
            <person name="Doyle S."/>
            <person name="Anderson J.B."/>
            <person name="Grigoriev I.V."/>
            <person name="Gueldener U."/>
            <person name="Muensterkoetter M."/>
            <person name="Nagy L.G."/>
        </authorList>
    </citation>
    <scope>NUCLEOTIDE SEQUENCE [LARGE SCALE GENOMIC DNA]</scope>
    <source>
        <strain evidence="2">28-4</strain>
    </source>
</reference>
<evidence type="ECO:0000313" key="1">
    <source>
        <dbReference type="EMBL" id="PBK67958.1"/>
    </source>
</evidence>
<evidence type="ECO:0008006" key="3">
    <source>
        <dbReference type="Google" id="ProtNLM"/>
    </source>
</evidence>
<evidence type="ECO:0000313" key="2">
    <source>
        <dbReference type="Proteomes" id="UP000218334"/>
    </source>
</evidence>
<protein>
    <recommendedName>
        <fullName evidence="3">Ricin B lectin domain-containing protein</fullName>
    </recommendedName>
</protein>
<accession>A0A2H3BPJ2</accession>